<keyword evidence="4" id="KW-1185">Reference proteome</keyword>
<dbReference type="SUPFAM" id="SSF47459">
    <property type="entry name" value="HLH, helix-loop-helix DNA-binding domain"/>
    <property type="match status" value="1"/>
</dbReference>
<dbReference type="CDD" id="cd11395">
    <property type="entry name" value="bHLHzip_SREBP_like"/>
    <property type="match status" value="1"/>
</dbReference>
<dbReference type="InterPro" id="IPR036638">
    <property type="entry name" value="HLH_DNA-bd_sf"/>
</dbReference>
<name>A0A9P4N292_9PLEO</name>
<feature type="compositionally biased region" description="Polar residues" evidence="1">
    <location>
        <begin position="152"/>
        <end position="162"/>
    </location>
</feature>
<feature type="compositionally biased region" description="Low complexity" evidence="1">
    <location>
        <begin position="135"/>
        <end position="145"/>
    </location>
</feature>
<dbReference type="Pfam" id="PF00010">
    <property type="entry name" value="HLH"/>
    <property type="match status" value="1"/>
</dbReference>
<dbReference type="InterPro" id="IPR011598">
    <property type="entry name" value="bHLH_dom"/>
</dbReference>
<dbReference type="Gene3D" id="4.10.280.10">
    <property type="entry name" value="Helix-loop-helix DNA-binding domain"/>
    <property type="match status" value="1"/>
</dbReference>
<feature type="domain" description="BHLH" evidence="2">
    <location>
        <begin position="214"/>
        <end position="274"/>
    </location>
</feature>
<feature type="region of interest" description="Disordered" evidence="1">
    <location>
        <begin position="129"/>
        <end position="225"/>
    </location>
</feature>
<accession>A0A9P4N292</accession>
<dbReference type="PROSITE" id="PS50888">
    <property type="entry name" value="BHLH"/>
    <property type="match status" value="1"/>
</dbReference>
<comment type="caution">
    <text evidence="3">The sequence shown here is derived from an EMBL/GenBank/DDBJ whole genome shotgun (WGS) entry which is preliminary data.</text>
</comment>
<organism evidence="3 4">
    <name type="scientific">Lojkania enalia</name>
    <dbReference type="NCBI Taxonomy" id="147567"/>
    <lineage>
        <taxon>Eukaryota</taxon>
        <taxon>Fungi</taxon>
        <taxon>Dikarya</taxon>
        <taxon>Ascomycota</taxon>
        <taxon>Pezizomycotina</taxon>
        <taxon>Dothideomycetes</taxon>
        <taxon>Pleosporomycetidae</taxon>
        <taxon>Pleosporales</taxon>
        <taxon>Pleosporales incertae sedis</taxon>
        <taxon>Lojkania</taxon>
    </lineage>
</organism>
<feature type="region of interest" description="Disordered" evidence="1">
    <location>
        <begin position="1"/>
        <end position="22"/>
    </location>
</feature>
<gene>
    <name evidence="3" type="ORF">CC78DRAFT_288130</name>
</gene>
<dbReference type="EMBL" id="ML986629">
    <property type="protein sequence ID" value="KAF2263202.1"/>
    <property type="molecule type" value="Genomic_DNA"/>
</dbReference>
<evidence type="ECO:0000259" key="2">
    <source>
        <dbReference type="PROSITE" id="PS50888"/>
    </source>
</evidence>
<dbReference type="InterPro" id="IPR052099">
    <property type="entry name" value="Regulatory_TF_Diverse"/>
</dbReference>
<dbReference type="AlphaFoldDB" id="A0A9P4N292"/>
<feature type="compositionally biased region" description="Low complexity" evidence="1">
    <location>
        <begin position="199"/>
        <end position="209"/>
    </location>
</feature>
<dbReference type="SMART" id="SM00353">
    <property type="entry name" value="HLH"/>
    <property type="match status" value="1"/>
</dbReference>
<dbReference type="PANTHER" id="PTHR47336:SF2">
    <property type="entry name" value="TRANSCRIPTION FACTOR HMS1-RELATED"/>
    <property type="match status" value="1"/>
</dbReference>
<evidence type="ECO:0000313" key="4">
    <source>
        <dbReference type="Proteomes" id="UP000800093"/>
    </source>
</evidence>
<dbReference type="Proteomes" id="UP000800093">
    <property type="component" value="Unassembled WGS sequence"/>
</dbReference>
<sequence length="294" mass="32417">MDFSDFSSYPMVANPDYSPTTEELSYPDAFDKAYLGDAFTTRPDYSFESYLDTDSFFDHPVNSFEPSLNYTAKNPTLFNSPLTNATSSSTKAANISSWSAVNPSAPFGRLGSLSEGFSTSPTFNSVRTDSFSYGTSPPTSSPTPSICGDGNTLHQADSTSLSPYALKREPSENAGTNEEPTPKRPQRKRGRPRLDRSTSDATSTSNASAKVRTAQRLPHNQVERKYREGLNAELERLRRAVPSLIQCDSSDITAPPKPSKATILASAIDYIKKIEHERDMLLEENEGLRNIRQQ</sequence>
<dbReference type="PANTHER" id="PTHR47336">
    <property type="entry name" value="TRANSCRIPTION FACTOR HMS1-RELATED"/>
    <property type="match status" value="1"/>
</dbReference>
<dbReference type="GO" id="GO:0046983">
    <property type="term" value="F:protein dimerization activity"/>
    <property type="evidence" value="ECO:0007669"/>
    <property type="project" value="InterPro"/>
</dbReference>
<protein>
    <recommendedName>
        <fullName evidence="2">BHLH domain-containing protein</fullName>
    </recommendedName>
</protein>
<evidence type="ECO:0000256" key="1">
    <source>
        <dbReference type="SAM" id="MobiDB-lite"/>
    </source>
</evidence>
<evidence type="ECO:0000313" key="3">
    <source>
        <dbReference type="EMBL" id="KAF2263202.1"/>
    </source>
</evidence>
<proteinExistence type="predicted"/>
<dbReference type="OrthoDB" id="2133190at2759"/>
<reference evidence="4" key="1">
    <citation type="journal article" date="2020" name="Stud. Mycol.">
        <title>101 Dothideomycetes genomes: A test case for predicting lifestyles and emergence of pathogens.</title>
        <authorList>
            <person name="Haridas S."/>
            <person name="Albert R."/>
            <person name="Binder M."/>
            <person name="Bloem J."/>
            <person name="LaButti K."/>
            <person name="Salamov A."/>
            <person name="Andreopoulos B."/>
            <person name="Baker S."/>
            <person name="Barry K."/>
            <person name="Bills G."/>
            <person name="Bluhm B."/>
            <person name="Cannon C."/>
            <person name="Castanera R."/>
            <person name="Culley D."/>
            <person name="Daum C."/>
            <person name="Ezra D."/>
            <person name="Gonzalez J."/>
            <person name="Henrissat B."/>
            <person name="Kuo A."/>
            <person name="Liang C."/>
            <person name="Lipzen A."/>
            <person name="Lutzoni F."/>
            <person name="Magnuson J."/>
            <person name="Mondo S."/>
            <person name="Nolan M."/>
            <person name="Ohm R."/>
            <person name="Pangilinan J."/>
            <person name="Park H.-J."/>
            <person name="Ramirez L."/>
            <person name="Alfaro M."/>
            <person name="Sun H."/>
            <person name="Tritt A."/>
            <person name="Yoshinaga Y."/>
            <person name="Zwiers L.-H."/>
            <person name="Turgeon B."/>
            <person name="Goodwin S."/>
            <person name="Spatafora J."/>
            <person name="Crous P."/>
            <person name="Grigoriev I."/>
        </authorList>
    </citation>
    <scope>NUCLEOTIDE SEQUENCE [LARGE SCALE GENOMIC DNA]</scope>
    <source>
        <strain evidence="4">CBS 304.66</strain>
    </source>
</reference>